<dbReference type="EMBL" id="CM042883">
    <property type="protein sequence ID" value="KAI4372684.1"/>
    <property type="molecule type" value="Genomic_DNA"/>
</dbReference>
<gene>
    <name evidence="1" type="ORF">MLD38_010884</name>
</gene>
<sequence>MRSLWTPLERKCIYLLQSIHCQPRNDLLQIHAFILRNALDVNLNLLTKFISRCGSSTSLARHARKLFDTIPQKGGDTFLCNAMVKSHLDTCQYNDSFALYQDLRRDDTFSPDSFTFSSLAKCCASGFGGLCCEGLELQCDATKMGLWVDVYVGTGFVDMYAKWGRIDDARLVFDEMEVKSIVSWTALVGGYLKVGLLMEAKKLFDNVTNNKDAAVYNLMIDGYVKFGDTRMARILFDEMLERNVVSWTTMIFGYCQAGDMESARMLFDVMPEKNVVSWNAMIGGYCQNKRPHEAVSLFQEMCSKTSIEPDEVTIVSILPAVADLGALHQGNWIYHYAQEKKLDGAANVGTALVDMFAKCGDIGMAKSLFDGMKTWEVTTWNALINGLALNGCGREALELFSSMRCKGYKPNEVTMVGVLSACNHAGLVKEGKMWFEAMSEFGITPRIEHYGCMIDLLGKAGCLEEAERLIKDMPYEPNEIILSSFAFACMNFKDVTRAERVIGSTVDIDPKNDGNYIMLRNLYAAERRWGDAEGVKKSMRESGADKEIGCSSIEVNGVVTEFIAGNRNCWQVDVIRLTLDQLCMHMGWHIIC</sequence>
<organism evidence="1 2">
    <name type="scientific">Melastoma candidum</name>
    <dbReference type="NCBI Taxonomy" id="119954"/>
    <lineage>
        <taxon>Eukaryota</taxon>
        <taxon>Viridiplantae</taxon>
        <taxon>Streptophyta</taxon>
        <taxon>Embryophyta</taxon>
        <taxon>Tracheophyta</taxon>
        <taxon>Spermatophyta</taxon>
        <taxon>Magnoliopsida</taxon>
        <taxon>eudicotyledons</taxon>
        <taxon>Gunneridae</taxon>
        <taxon>Pentapetalae</taxon>
        <taxon>rosids</taxon>
        <taxon>malvids</taxon>
        <taxon>Myrtales</taxon>
        <taxon>Melastomataceae</taxon>
        <taxon>Melastomatoideae</taxon>
        <taxon>Melastomateae</taxon>
        <taxon>Melastoma</taxon>
    </lineage>
</organism>
<evidence type="ECO:0000313" key="2">
    <source>
        <dbReference type="Proteomes" id="UP001057402"/>
    </source>
</evidence>
<dbReference type="Proteomes" id="UP001057402">
    <property type="component" value="Chromosome 4"/>
</dbReference>
<evidence type="ECO:0000313" key="1">
    <source>
        <dbReference type="EMBL" id="KAI4372684.1"/>
    </source>
</evidence>
<comment type="caution">
    <text evidence="1">The sequence shown here is derived from an EMBL/GenBank/DDBJ whole genome shotgun (WGS) entry which is preliminary data.</text>
</comment>
<proteinExistence type="predicted"/>
<name>A0ACB9R1C1_9MYRT</name>
<keyword evidence="2" id="KW-1185">Reference proteome</keyword>
<protein>
    <submittedName>
        <fullName evidence="1">Uncharacterized protein</fullName>
    </submittedName>
</protein>
<accession>A0ACB9R1C1</accession>
<reference evidence="2" key="1">
    <citation type="journal article" date="2023" name="Front. Plant Sci.">
        <title>Chromosomal-level genome assembly of Melastoma candidum provides insights into trichome evolution.</title>
        <authorList>
            <person name="Zhong Y."/>
            <person name="Wu W."/>
            <person name="Sun C."/>
            <person name="Zou P."/>
            <person name="Liu Y."/>
            <person name="Dai S."/>
            <person name="Zhou R."/>
        </authorList>
    </citation>
    <scope>NUCLEOTIDE SEQUENCE [LARGE SCALE GENOMIC DNA]</scope>
</reference>